<protein>
    <submittedName>
        <fullName evidence="2">Long-chain fatty acid--CoA ligase</fullName>
    </submittedName>
</protein>
<keyword evidence="2" id="KW-0436">Ligase</keyword>
<reference evidence="2 3" key="1">
    <citation type="submission" date="2024-02" db="EMBL/GenBank/DDBJ databases">
        <title>A novel Gemmatimonadota bacterium.</title>
        <authorList>
            <person name="Du Z.-J."/>
            <person name="Ye Y.-Q."/>
        </authorList>
    </citation>
    <scope>NUCLEOTIDE SEQUENCE [LARGE SCALE GENOMIC DNA]</scope>
    <source>
        <strain evidence="2 3">DH-20</strain>
    </source>
</reference>
<dbReference type="InterPro" id="IPR007534">
    <property type="entry name" value="LuxE"/>
</dbReference>
<name>A0ABU9E8E7_9BACT</name>
<dbReference type="Proteomes" id="UP001484239">
    <property type="component" value="Unassembled WGS sequence"/>
</dbReference>
<evidence type="ECO:0000313" key="3">
    <source>
        <dbReference type="Proteomes" id="UP001484239"/>
    </source>
</evidence>
<keyword evidence="3" id="KW-1185">Reference proteome</keyword>
<dbReference type="InterPro" id="IPR042099">
    <property type="entry name" value="ANL_N_sf"/>
</dbReference>
<dbReference type="Pfam" id="PF04443">
    <property type="entry name" value="LuxE"/>
    <property type="match status" value="1"/>
</dbReference>
<dbReference type="RefSeq" id="WP_405277970.1">
    <property type="nucleotide sequence ID" value="NZ_JBBHLI010000001.1"/>
</dbReference>
<comment type="caution">
    <text evidence="2">The sequence shown here is derived from an EMBL/GenBank/DDBJ whole genome shotgun (WGS) entry which is preliminary data.</text>
</comment>
<organism evidence="2 3">
    <name type="scientific">Gaopeijia maritima</name>
    <dbReference type="NCBI Taxonomy" id="3119007"/>
    <lineage>
        <taxon>Bacteria</taxon>
        <taxon>Pseudomonadati</taxon>
        <taxon>Gemmatimonadota</taxon>
        <taxon>Longimicrobiia</taxon>
        <taxon>Gaopeijiales</taxon>
        <taxon>Gaopeijiaceae</taxon>
        <taxon>Gaopeijia</taxon>
    </lineage>
</organism>
<sequence>MSQADSTFDALARDLMSAFEAGGTAPWSEARFDDLALRVFGWQWAHNPVYRRFCEGRGATPDTVRSWTEMPAVPTSAFKVLDLAPGPVEATFRTSGTSRGGERRGRHGVRSLALYRASALPTLRAHLAPDGERLRILSLIPSAAAVPESSLARMMAFAEEEIGDGRGGSFARADFSLDLAGFARAAAQAAEEGVAVWVAGTAFAFVHLIDARARGEVPSVALPPGARVMETGGFKGRSREVSKPELYDGIGAALGVGVADIVNEYGMTELLSQFYDGVAGSTDRPAPAERWHRGPPWLRTRVVDPTTLAPVPEGRKGLLLHVDLANLGSVAAVLTEDVGVTRDGAIRVLGRAEGAEPRGCSLTLEELLAVRSPELR</sequence>
<gene>
    <name evidence="2" type="ORF">WI372_02725</name>
</gene>
<evidence type="ECO:0000313" key="2">
    <source>
        <dbReference type="EMBL" id="MEK9499895.1"/>
    </source>
</evidence>
<proteinExistence type="predicted"/>
<dbReference type="EMBL" id="JBBHLI010000001">
    <property type="protein sequence ID" value="MEK9499895.1"/>
    <property type="molecule type" value="Genomic_DNA"/>
</dbReference>
<evidence type="ECO:0000259" key="1">
    <source>
        <dbReference type="Pfam" id="PF04443"/>
    </source>
</evidence>
<accession>A0ABU9E8E7</accession>
<dbReference type="GO" id="GO:0016874">
    <property type="term" value="F:ligase activity"/>
    <property type="evidence" value="ECO:0007669"/>
    <property type="project" value="UniProtKB-KW"/>
</dbReference>
<dbReference type="Gene3D" id="3.40.50.12780">
    <property type="entry name" value="N-terminal domain of ligase-like"/>
    <property type="match status" value="1"/>
</dbReference>
<feature type="domain" description="Acyl-protein synthetase LuxE" evidence="1">
    <location>
        <begin position="218"/>
        <end position="368"/>
    </location>
</feature>
<dbReference type="SUPFAM" id="SSF56801">
    <property type="entry name" value="Acetyl-CoA synthetase-like"/>
    <property type="match status" value="1"/>
</dbReference>